<protein>
    <submittedName>
        <fullName evidence="2">DUF2294 family protein</fullName>
    </submittedName>
</protein>
<evidence type="ECO:0000259" key="1">
    <source>
        <dbReference type="Pfam" id="PF10057"/>
    </source>
</evidence>
<gene>
    <name evidence="2" type="ORF">E2626_07045</name>
</gene>
<feature type="domain" description="Na+-translocating membrane potential-generating system MpsC" evidence="1">
    <location>
        <begin position="4"/>
        <end position="109"/>
    </location>
</feature>
<reference evidence="2 3" key="1">
    <citation type="submission" date="2019-03" db="EMBL/GenBank/DDBJ databases">
        <authorList>
            <person name="Yang Y."/>
        </authorList>
    </citation>
    <scope>NUCLEOTIDE SEQUENCE [LARGE SCALE GENOMIC DNA]</scope>
    <source>
        <strain evidence="2 3">ASL-1</strain>
    </source>
</reference>
<dbReference type="Pfam" id="PF10057">
    <property type="entry name" value="MpsC"/>
    <property type="match status" value="1"/>
</dbReference>
<sequence length="232" mass="26766">MDIKKIEKDLGSFVGKLLRDHFGKGPGAVFATIAPPYITIYIKDFLSPMENKLLDNKQSKSVEKIRDMLMPALIDEIKTYVNMCADLDIIEFHYDWNLDSQSGMFIGITSQSDQRNEPYQNQEEVHSEIIKVSAKAEKAPGEVYSYLLNPRTLIVIRHQILIAVEKEMIQLGFYETLTLVKRNLEKRLLNEHKEQLQEHLDADIENAFASWDFDLDKGIFLIILKPNHNGQQ</sequence>
<comment type="caution">
    <text evidence="2">The sequence shown here is derived from an EMBL/GenBank/DDBJ whole genome shotgun (WGS) entry which is preliminary data.</text>
</comment>
<dbReference type="EMBL" id="SORX01000003">
    <property type="protein sequence ID" value="TFE02327.1"/>
    <property type="molecule type" value="Genomic_DNA"/>
</dbReference>
<dbReference type="AlphaFoldDB" id="A0A4Y8LM42"/>
<evidence type="ECO:0000313" key="2">
    <source>
        <dbReference type="EMBL" id="TFE02327.1"/>
    </source>
</evidence>
<dbReference type="RefSeq" id="WP_134381028.1">
    <property type="nucleotide sequence ID" value="NZ_SORX01000003.1"/>
</dbReference>
<proteinExistence type="predicted"/>
<accession>A0A4Y8LM42</accession>
<name>A0A4Y8LM42_9BACL</name>
<dbReference type="OrthoDB" id="2677857at2"/>
<dbReference type="Proteomes" id="UP000297776">
    <property type="component" value="Unassembled WGS sequence"/>
</dbReference>
<dbReference type="InterPro" id="IPR018745">
    <property type="entry name" value="MpsC"/>
</dbReference>
<organism evidence="2 3">
    <name type="scientific">Jeotgalibacillus salarius</name>
    <dbReference type="NCBI Taxonomy" id="546023"/>
    <lineage>
        <taxon>Bacteria</taxon>
        <taxon>Bacillati</taxon>
        <taxon>Bacillota</taxon>
        <taxon>Bacilli</taxon>
        <taxon>Bacillales</taxon>
        <taxon>Caryophanaceae</taxon>
        <taxon>Jeotgalibacillus</taxon>
    </lineage>
</organism>
<keyword evidence="3" id="KW-1185">Reference proteome</keyword>
<evidence type="ECO:0000313" key="3">
    <source>
        <dbReference type="Proteomes" id="UP000297776"/>
    </source>
</evidence>